<evidence type="ECO:0000313" key="3">
    <source>
        <dbReference type="Proteomes" id="UP001200145"/>
    </source>
</evidence>
<keyword evidence="1" id="KW-0812">Transmembrane</keyword>
<evidence type="ECO:0008006" key="4">
    <source>
        <dbReference type="Google" id="ProtNLM"/>
    </source>
</evidence>
<protein>
    <recommendedName>
        <fullName evidence="4">Lipoprotein</fullName>
    </recommendedName>
</protein>
<dbReference type="Proteomes" id="UP001200145">
    <property type="component" value="Unassembled WGS sequence"/>
</dbReference>
<keyword evidence="1" id="KW-0472">Membrane</keyword>
<evidence type="ECO:0000313" key="2">
    <source>
        <dbReference type="EMBL" id="MCF1715855.1"/>
    </source>
</evidence>
<proteinExistence type="predicted"/>
<dbReference type="RefSeq" id="WP_234866803.1">
    <property type="nucleotide sequence ID" value="NZ_JAKEVY010000003.1"/>
</dbReference>
<feature type="transmembrane region" description="Helical" evidence="1">
    <location>
        <begin position="12"/>
        <end position="32"/>
    </location>
</feature>
<accession>A0ABS9BKH7</accession>
<keyword evidence="3" id="KW-1185">Reference proteome</keyword>
<organism evidence="2 3">
    <name type="scientific">Flavihumibacter fluminis</name>
    <dbReference type="NCBI Taxonomy" id="2909236"/>
    <lineage>
        <taxon>Bacteria</taxon>
        <taxon>Pseudomonadati</taxon>
        <taxon>Bacteroidota</taxon>
        <taxon>Chitinophagia</taxon>
        <taxon>Chitinophagales</taxon>
        <taxon>Chitinophagaceae</taxon>
        <taxon>Flavihumibacter</taxon>
    </lineage>
</organism>
<keyword evidence="1" id="KW-1133">Transmembrane helix</keyword>
<feature type="transmembrane region" description="Helical" evidence="1">
    <location>
        <begin position="38"/>
        <end position="62"/>
    </location>
</feature>
<reference evidence="2 3" key="1">
    <citation type="submission" date="2022-01" db="EMBL/GenBank/DDBJ databases">
        <title>Flavihumibacter sp. nov., isolated from sediment of a river.</title>
        <authorList>
            <person name="Liu H."/>
        </authorList>
    </citation>
    <scope>NUCLEOTIDE SEQUENCE [LARGE SCALE GENOMIC DNA]</scope>
    <source>
        <strain evidence="2 3">RY-1</strain>
    </source>
</reference>
<dbReference type="EMBL" id="JAKEVY010000003">
    <property type="protein sequence ID" value="MCF1715855.1"/>
    <property type="molecule type" value="Genomic_DNA"/>
</dbReference>
<dbReference type="PROSITE" id="PS51257">
    <property type="entry name" value="PROKAR_LIPOPROTEIN"/>
    <property type="match status" value="1"/>
</dbReference>
<evidence type="ECO:0000256" key="1">
    <source>
        <dbReference type="SAM" id="Phobius"/>
    </source>
</evidence>
<gene>
    <name evidence="2" type="ORF">L0U88_14545</name>
</gene>
<sequence length="63" mass="6921">MPANLAKRQFNGILLMVIGAFIGFISCVLSLINPIPEFYGIFLYGLTSIAIILALIGLYFLLE</sequence>
<comment type="caution">
    <text evidence="2">The sequence shown here is derived from an EMBL/GenBank/DDBJ whole genome shotgun (WGS) entry which is preliminary data.</text>
</comment>
<name>A0ABS9BKH7_9BACT</name>